<accession>K1XW84</accession>
<protein>
    <submittedName>
        <fullName evidence="1">Uncharacterized protein</fullName>
    </submittedName>
</protein>
<name>K1XW84_9BACT</name>
<dbReference type="AlphaFoldDB" id="K1XW84"/>
<dbReference type="EMBL" id="AMFJ01036181">
    <property type="protein sequence ID" value="EKD24653.1"/>
    <property type="molecule type" value="Genomic_DNA"/>
</dbReference>
<organism evidence="1">
    <name type="scientific">uncultured bacterium</name>
    <name type="common">gcode 4</name>
    <dbReference type="NCBI Taxonomy" id="1234023"/>
    <lineage>
        <taxon>Bacteria</taxon>
        <taxon>environmental samples</taxon>
    </lineage>
</organism>
<dbReference type="InterPro" id="IPR014721">
    <property type="entry name" value="Ribsml_uS5_D2-typ_fold_subgr"/>
</dbReference>
<sequence length="142" mass="16827">MLPQKQRLTWKDVIFITRKRQYLGQGLFGFFYIKQYPNIKNNQFSAHVTIKLSKKSVVRHIIKRAIMQYVQQHDLVKSPLSSTFYKFFIVLSKVRVPELEQKIAKLEKKDTIKYIQEEFEKARKGCTLKLDNSKKEQGTGSR</sequence>
<evidence type="ECO:0000313" key="1">
    <source>
        <dbReference type="EMBL" id="EKD24653.1"/>
    </source>
</evidence>
<dbReference type="Gene3D" id="3.30.230.10">
    <property type="match status" value="1"/>
</dbReference>
<reference evidence="1" key="1">
    <citation type="journal article" date="2012" name="Science">
        <title>Fermentation, hydrogen, and sulfur metabolism in multiple uncultivated bacterial phyla.</title>
        <authorList>
            <person name="Wrighton K.C."/>
            <person name="Thomas B.C."/>
            <person name="Sharon I."/>
            <person name="Miller C.S."/>
            <person name="Castelle C.J."/>
            <person name="VerBerkmoes N.C."/>
            <person name="Wilkins M.J."/>
            <person name="Hettich R.L."/>
            <person name="Lipton M.S."/>
            <person name="Williams K.H."/>
            <person name="Long P.E."/>
            <person name="Banfield J.F."/>
        </authorList>
    </citation>
    <scope>NUCLEOTIDE SEQUENCE [LARGE SCALE GENOMIC DNA]</scope>
</reference>
<proteinExistence type="predicted"/>
<comment type="caution">
    <text evidence="1">The sequence shown here is derived from an EMBL/GenBank/DDBJ whole genome shotgun (WGS) entry which is preliminary data.</text>
</comment>
<gene>
    <name evidence="1" type="ORF">ACD_80C00174G0003</name>
</gene>